<dbReference type="Gene3D" id="3.40.50.2020">
    <property type="match status" value="1"/>
</dbReference>
<dbReference type="CDD" id="cd06223">
    <property type="entry name" value="PRTases_typeI"/>
    <property type="match status" value="1"/>
</dbReference>
<comment type="caution">
    <text evidence="4">The sequence shown here is derived from an EMBL/GenBank/DDBJ whole genome shotgun (WGS) entry which is preliminary data.</text>
</comment>
<dbReference type="PANTHER" id="PTHR47505">
    <property type="entry name" value="DNA UTILIZATION PROTEIN YHGH"/>
    <property type="match status" value="1"/>
</dbReference>
<dbReference type="InterPro" id="IPR051910">
    <property type="entry name" value="ComF/GntX_DNA_util-trans"/>
</dbReference>
<dbReference type="InterPro" id="IPR029057">
    <property type="entry name" value="PRTase-like"/>
</dbReference>
<feature type="domain" description="Phosphoribosyltransferase" evidence="2">
    <location>
        <begin position="184"/>
        <end position="239"/>
    </location>
</feature>
<evidence type="ECO:0000313" key="4">
    <source>
        <dbReference type="EMBL" id="HGH62273.1"/>
    </source>
</evidence>
<sequence>MHRAAKWVIDGISSLLFPPCCTICEKPVGNPEEVICASCRDSLAYVEIPLCETCGRPLPDGHEPGQLCGKCMSTSPPFDKARYAVFHQGNVRRALVNFKYGGLLHHGRGLSLLLTEAFQKFFGSSHIDFIVPMPMHPRRLIKRGFNQVVFLGGKLAEHTGIPMKRGALVKIRDTLPQVGLSRTQRLTNVKGSFGVSKSEELRGRQVLLLDDVSTTGSTIAEAALTLKKAGTTAVFVLVLALRIPASGNE</sequence>
<evidence type="ECO:0000259" key="3">
    <source>
        <dbReference type="Pfam" id="PF18912"/>
    </source>
</evidence>
<proteinExistence type="inferred from homology"/>
<organism evidence="4">
    <name type="scientific">Desulfomonile tiedjei</name>
    <dbReference type="NCBI Taxonomy" id="2358"/>
    <lineage>
        <taxon>Bacteria</taxon>
        <taxon>Pseudomonadati</taxon>
        <taxon>Thermodesulfobacteriota</taxon>
        <taxon>Desulfomonilia</taxon>
        <taxon>Desulfomonilales</taxon>
        <taxon>Desulfomonilaceae</taxon>
        <taxon>Desulfomonile</taxon>
    </lineage>
</organism>
<name>A0A7C4EWX5_9BACT</name>
<dbReference type="EMBL" id="DTGT01000437">
    <property type="protein sequence ID" value="HGH62273.1"/>
    <property type="molecule type" value="Genomic_DNA"/>
</dbReference>
<accession>A0A7C4EWX5</accession>
<dbReference type="Pfam" id="PF18912">
    <property type="entry name" value="DZR_2"/>
    <property type="match status" value="1"/>
</dbReference>
<dbReference type="Pfam" id="PF00156">
    <property type="entry name" value="Pribosyltran"/>
    <property type="match status" value="1"/>
</dbReference>
<feature type="domain" description="Double zinc ribbon" evidence="3">
    <location>
        <begin position="14"/>
        <end position="72"/>
    </location>
</feature>
<evidence type="ECO:0000259" key="2">
    <source>
        <dbReference type="Pfam" id="PF00156"/>
    </source>
</evidence>
<dbReference type="AlphaFoldDB" id="A0A7C4EWX5"/>
<protein>
    <submittedName>
        <fullName evidence="4">ComF family protein</fullName>
    </submittedName>
</protein>
<dbReference type="InterPro" id="IPR000836">
    <property type="entry name" value="PRTase_dom"/>
</dbReference>
<dbReference type="SUPFAM" id="SSF53271">
    <property type="entry name" value="PRTase-like"/>
    <property type="match status" value="1"/>
</dbReference>
<reference evidence="4" key="1">
    <citation type="journal article" date="2020" name="mSystems">
        <title>Genome- and Community-Level Interaction Insights into Carbon Utilization and Element Cycling Functions of Hydrothermarchaeota in Hydrothermal Sediment.</title>
        <authorList>
            <person name="Zhou Z."/>
            <person name="Liu Y."/>
            <person name="Xu W."/>
            <person name="Pan J."/>
            <person name="Luo Z.H."/>
            <person name="Li M."/>
        </authorList>
    </citation>
    <scope>NUCLEOTIDE SEQUENCE [LARGE SCALE GENOMIC DNA]</scope>
    <source>
        <strain evidence="4">SpSt-769</strain>
    </source>
</reference>
<comment type="similarity">
    <text evidence="1">Belongs to the ComF/GntX family.</text>
</comment>
<gene>
    <name evidence="4" type="ORF">ENV54_13375</name>
</gene>
<dbReference type="InterPro" id="IPR044005">
    <property type="entry name" value="DZR_2"/>
</dbReference>
<dbReference type="PANTHER" id="PTHR47505:SF1">
    <property type="entry name" value="DNA UTILIZATION PROTEIN YHGH"/>
    <property type="match status" value="1"/>
</dbReference>
<evidence type="ECO:0000256" key="1">
    <source>
        <dbReference type="ARBA" id="ARBA00008007"/>
    </source>
</evidence>